<protein>
    <submittedName>
        <fullName evidence="2">Uncharacterized protein</fullName>
    </submittedName>
</protein>
<accession>A0A0D9NXL0</accession>
<organism evidence="2 3">
    <name type="scientific">Metarhizium anisopliae BRIP 53293</name>
    <dbReference type="NCBI Taxonomy" id="1291518"/>
    <lineage>
        <taxon>Eukaryota</taxon>
        <taxon>Fungi</taxon>
        <taxon>Dikarya</taxon>
        <taxon>Ascomycota</taxon>
        <taxon>Pezizomycotina</taxon>
        <taxon>Sordariomycetes</taxon>
        <taxon>Hypocreomycetidae</taxon>
        <taxon>Hypocreales</taxon>
        <taxon>Clavicipitaceae</taxon>
        <taxon>Metarhizium</taxon>
    </lineage>
</organism>
<reference evidence="3" key="1">
    <citation type="journal article" date="2014" name="BMC Genomics">
        <title>The genome sequence of the biocontrol fungus Metarhizium anisopliae and comparative genomics of Metarhizium species.</title>
        <authorList>
            <person name="Pattemore J.A."/>
            <person name="Hane J.K."/>
            <person name="Williams A.H."/>
            <person name="Wilson B.A."/>
            <person name="Stodart B.J."/>
            <person name="Ash G.J."/>
        </authorList>
    </citation>
    <scope>NUCLEOTIDE SEQUENCE [LARGE SCALE GENOMIC DNA]</scope>
    <source>
        <strain evidence="3">BRIP 53293</strain>
    </source>
</reference>
<dbReference type="Proteomes" id="UP000054544">
    <property type="component" value="Unassembled WGS sequence"/>
</dbReference>
<dbReference type="OrthoDB" id="4768990at2759"/>
<evidence type="ECO:0000256" key="1">
    <source>
        <dbReference type="SAM" id="MobiDB-lite"/>
    </source>
</evidence>
<evidence type="ECO:0000313" key="2">
    <source>
        <dbReference type="EMBL" id="KJK78551.1"/>
    </source>
</evidence>
<evidence type="ECO:0000313" key="3">
    <source>
        <dbReference type="Proteomes" id="UP000054544"/>
    </source>
</evidence>
<sequence length="77" mass="8454">MASNQAAYNGSTPRKPAHTYTQYQAQEATSDAVSLREYRLSQFQNGPSAMPTEAPSSRGARISQQLYAVDAAFKRRA</sequence>
<feature type="compositionally biased region" description="Polar residues" evidence="1">
    <location>
        <begin position="1"/>
        <end position="12"/>
    </location>
</feature>
<proteinExistence type="predicted"/>
<dbReference type="AlphaFoldDB" id="A0A0D9NXL0"/>
<name>A0A0D9NXL0_METAN</name>
<feature type="region of interest" description="Disordered" evidence="1">
    <location>
        <begin position="1"/>
        <end position="28"/>
    </location>
</feature>
<gene>
    <name evidence="2" type="ORF">H634G_06249</name>
</gene>
<dbReference type="EMBL" id="KE384734">
    <property type="protein sequence ID" value="KJK78551.1"/>
    <property type="molecule type" value="Genomic_DNA"/>
</dbReference>
<keyword evidence="3" id="KW-1185">Reference proteome</keyword>
<feature type="compositionally biased region" description="Polar residues" evidence="1">
    <location>
        <begin position="19"/>
        <end position="28"/>
    </location>
</feature>